<keyword evidence="3" id="KW-1185">Reference proteome</keyword>
<dbReference type="SMART" id="SM00267">
    <property type="entry name" value="GGDEF"/>
    <property type="match status" value="1"/>
</dbReference>
<proteinExistence type="predicted"/>
<dbReference type="InterPro" id="IPR000160">
    <property type="entry name" value="GGDEF_dom"/>
</dbReference>
<feature type="domain" description="GGDEF" evidence="1">
    <location>
        <begin position="162"/>
        <end position="328"/>
    </location>
</feature>
<comment type="caution">
    <text evidence="2">The sequence shown here is derived from an EMBL/GenBank/DDBJ whole genome shotgun (WGS) entry which is preliminary data.</text>
</comment>
<sequence>MSEELDLNAEGVKIQKLGGGEFEKFAQQVVKQLIDDNVAPTPNNYSIYFEKLLETKAMAFKKRVNEMMSFEKDDQNNKIANIEQDIKLTFSSIKQLVGTISMIYKNIVTIKTLIKNKTQDLKISNSSLAVQSVLKTLDNDINKLTVALDAQLNSIKQGYEEITTIYKRVDEQSEFDDKFGVFNKRYLLKSVKKDLDDINKYGYSVSLLFLRIKENLLESIQLQKDKTLLMRNAAKLLLKTSRRSDVVAHYGDGIFIMEMKHTDIVSAKKACERISDLFYNTTFFIDEKEINMDIEMSVCALKDGNLDEQFAKAINILSSTGKDSEYFAVVEDSE</sequence>
<organism evidence="2 3">
    <name type="scientific">Campylobacter canadensis</name>
    <dbReference type="NCBI Taxonomy" id="449520"/>
    <lineage>
        <taxon>Bacteria</taxon>
        <taxon>Pseudomonadati</taxon>
        <taxon>Campylobacterota</taxon>
        <taxon>Epsilonproteobacteria</taxon>
        <taxon>Campylobacterales</taxon>
        <taxon>Campylobacteraceae</taxon>
        <taxon>Campylobacter</taxon>
    </lineage>
</organism>
<accession>A0ABS7WVN9</accession>
<reference evidence="2 3" key="1">
    <citation type="submission" date="2020-07" db="EMBL/GenBank/DDBJ databases">
        <title>Transfer of Campylobacter canadensis to the novel genus Avispirillum gen. nov., that also includes two novel species recovered from migratory waterfowl: Avispirillum anseris sp. nov. and Avispirillum brantae sp. nov.</title>
        <authorList>
            <person name="Miller W.G."/>
            <person name="Chapman M.H."/>
            <person name="Yee E."/>
            <person name="Inglis G.D."/>
        </authorList>
    </citation>
    <scope>NUCLEOTIDE SEQUENCE [LARGE SCALE GENOMIC DNA]</scope>
    <source>
        <strain evidence="2 3">L283</strain>
    </source>
</reference>
<dbReference type="Proteomes" id="UP000786183">
    <property type="component" value="Unassembled WGS sequence"/>
</dbReference>
<dbReference type="Pfam" id="PF00990">
    <property type="entry name" value="GGDEF"/>
    <property type="match status" value="1"/>
</dbReference>
<evidence type="ECO:0000313" key="2">
    <source>
        <dbReference type="EMBL" id="MBZ7988114.1"/>
    </source>
</evidence>
<dbReference type="Gene3D" id="3.30.70.270">
    <property type="match status" value="1"/>
</dbReference>
<dbReference type="SUPFAM" id="SSF55073">
    <property type="entry name" value="Nucleotide cyclase"/>
    <property type="match status" value="1"/>
</dbReference>
<dbReference type="RefSeq" id="WP_172231901.1">
    <property type="nucleotide sequence ID" value="NZ_CP035946.1"/>
</dbReference>
<evidence type="ECO:0000259" key="1">
    <source>
        <dbReference type="SMART" id="SM00267"/>
    </source>
</evidence>
<gene>
    <name evidence="2" type="ORF">AVCANL283_08420</name>
</gene>
<dbReference type="EMBL" id="JACGBB010000033">
    <property type="protein sequence ID" value="MBZ7988114.1"/>
    <property type="molecule type" value="Genomic_DNA"/>
</dbReference>
<protein>
    <submittedName>
        <fullName evidence="2">Diguanylate cyclase</fullName>
    </submittedName>
</protein>
<name>A0ABS7WVN9_9BACT</name>
<dbReference type="InterPro" id="IPR043128">
    <property type="entry name" value="Rev_trsase/Diguanyl_cyclase"/>
</dbReference>
<dbReference type="InterPro" id="IPR029787">
    <property type="entry name" value="Nucleotide_cyclase"/>
</dbReference>
<evidence type="ECO:0000313" key="3">
    <source>
        <dbReference type="Proteomes" id="UP000786183"/>
    </source>
</evidence>